<evidence type="ECO:0000256" key="10">
    <source>
        <dbReference type="ARBA" id="ARBA00023136"/>
    </source>
</evidence>
<evidence type="ECO:0000259" key="12">
    <source>
        <dbReference type="PROSITE" id="PS50109"/>
    </source>
</evidence>
<feature type="domain" description="Histidine kinase" evidence="12">
    <location>
        <begin position="261"/>
        <end position="471"/>
    </location>
</feature>
<dbReference type="Proteomes" id="UP000007947">
    <property type="component" value="Chromosome"/>
</dbReference>
<sequence length="484" mass="52061">MTWPRPGAVLRSLWSRFREGLSRAPLQRRVALLTSFAVAIAVAVTGMAGYFTLRLALYRSLDSELTSVAAAVSSPVARSIGNIGGLTEFTLEAGNFSVALVRADGDVKYVTGEEVHLLTGDRELVVARLQNGISTRSGTDTAGRPYRIVAVPLAGLDNYALVLGRPLNVTNDILSSLWIVLVLFGVTGVILAGAAGTAVARSGLRPIRQLTAAVEHVARTDDLTPITVTGSGDLARLADTFNRMLATLGSSRERQQRLIADAGHELRTPLTSLRTNIELLSLDSKSNMLSEEDRTQILWDVTAQLAEFTSLIKDLVSLARDDLVSAAPEPIDLRDVVNAALERARRRAPKGVQFDAELSPLYVMGESDDLERAVTNLLDNAVKWSPPGGTVRVYLEGDQLRVSDQGPGIADVDLPYIFDRFYRADTARNTPGTGLGLSIVAQTVQRHGGWIKAGRSAQGGAEFTVQLPGATTMEDLDKLHPNGF</sequence>
<dbReference type="InterPro" id="IPR003661">
    <property type="entry name" value="HisK_dim/P_dom"/>
</dbReference>
<evidence type="ECO:0000256" key="8">
    <source>
        <dbReference type="ARBA" id="ARBA00022989"/>
    </source>
</evidence>
<gene>
    <name evidence="14" type="primary">mprB</name>
    <name evidence="14" type="ordered locus">MLP_02840</name>
</gene>
<evidence type="ECO:0000256" key="7">
    <source>
        <dbReference type="ARBA" id="ARBA00022777"/>
    </source>
</evidence>
<dbReference type="PROSITE" id="PS50885">
    <property type="entry name" value="HAMP"/>
    <property type="match status" value="1"/>
</dbReference>
<dbReference type="PANTHER" id="PTHR45436">
    <property type="entry name" value="SENSOR HISTIDINE KINASE YKOH"/>
    <property type="match status" value="1"/>
</dbReference>
<dbReference type="SUPFAM" id="SSF47384">
    <property type="entry name" value="Homodimeric domain of signal transducing histidine kinase"/>
    <property type="match status" value="1"/>
</dbReference>
<keyword evidence="15" id="KW-1185">Reference proteome</keyword>
<evidence type="ECO:0000256" key="1">
    <source>
        <dbReference type="ARBA" id="ARBA00000085"/>
    </source>
</evidence>
<dbReference type="SMART" id="SM00387">
    <property type="entry name" value="HATPase_c"/>
    <property type="match status" value="1"/>
</dbReference>
<reference evidence="14 15" key="1">
    <citation type="submission" date="2011-05" db="EMBL/GenBank/DDBJ databases">
        <title>Whole genome sequence of Microlunatus phosphovorus NM-1.</title>
        <authorList>
            <person name="Hosoyama A."/>
            <person name="Sasaki K."/>
            <person name="Harada T."/>
            <person name="Igarashi R."/>
            <person name="Kawakoshi A."/>
            <person name="Sasagawa M."/>
            <person name="Fukada J."/>
            <person name="Nakamura S."/>
            <person name="Katano Y."/>
            <person name="Hanada S."/>
            <person name="Kamagata Y."/>
            <person name="Nakamura N."/>
            <person name="Yamazaki S."/>
            <person name="Fujita N."/>
        </authorList>
    </citation>
    <scope>NUCLEOTIDE SEQUENCE [LARGE SCALE GENOMIC DNA]</scope>
    <source>
        <strain evidence="15">ATCC 700054 / DSM 10555 / JCM 9379 / NBRC 101784 / NCIMB 13414 / VKM Ac-1990 / NM-1</strain>
    </source>
</reference>
<dbReference type="Pfam" id="PF00512">
    <property type="entry name" value="HisKA"/>
    <property type="match status" value="1"/>
</dbReference>
<feature type="domain" description="HAMP" evidence="13">
    <location>
        <begin position="201"/>
        <end position="253"/>
    </location>
</feature>
<evidence type="ECO:0000256" key="9">
    <source>
        <dbReference type="ARBA" id="ARBA00023012"/>
    </source>
</evidence>
<dbReference type="EMBL" id="AP012204">
    <property type="protein sequence ID" value="BAK33298.1"/>
    <property type="molecule type" value="Genomic_DNA"/>
</dbReference>
<feature type="transmembrane region" description="Helical" evidence="11">
    <location>
        <begin position="177"/>
        <end position="200"/>
    </location>
</feature>
<dbReference type="GO" id="GO:0005886">
    <property type="term" value="C:plasma membrane"/>
    <property type="evidence" value="ECO:0007669"/>
    <property type="project" value="UniProtKB-SubCell"/>
</dbReference>
<evidence type="ECO:0000256" key="2">
    <source>
        <dbReference type="ARBA" id="ARBA00004236"/>
    </source>
</evidence>
<keyword evidence="6 11" id="KW-0812">Transmembrane</keyword>
<evidence type="ECO:0000259" key="13">
    <source>
        <dbReference type="PROSITE" id="PS50885"/>
    </source>
</evidence>
<evidence type="ECO:0000313" key="14">
    <source>
        <dbReference type="EMBL" id="BAK33298.1"/>
    </source>
</evidence>
<dbReference type="Gene3D" id="6.10.340.10">
    <property type="match status" value="1"/>
</dbReference>
<dbReference type="InterPro" id="IPR004358">
    <property type="entry name" value="Sig_transdc_His_kin-like_C"/>
</dbReference>
<dbReference type="InterPro" id="IPR005467">
    <property type="entry name" value="His_kinase_dom"/>
</dbReference>
<dbReference type="KEGG" id="mph:MLP_02840"/>
<proteinExistence type="predicted"/>
<dbReference type="SUPFAM" id="SSF158472">
    <property type="entry name" value="HAMP domain-like"/>
    <property type="match status" value="1"/>
</dbReference>
<evidence type="ECO:0000256" key="11">
    <source>
        <dbReference type="SAM" id="Phobius"/>
    </source>
</evidence>
<dbReference type="AlphaFoldDB" id="F5XIX2"/>
<dbReference type="SUPFAM" id="SSF55874">
    <property type="entry name" value="ATPase domain of HSP90 chaperone/DNA topoisomerase II/histidine kinase"/>
    <property type="match status" value="1"/>
</dbReference>
<dbReference type="GO" id="GO:0000155">
    <property type="term" value="F:phosphorelay sensor kinase activity"/>
    <property type="evidence" value="ECO:0007669"/>
    <property type="project" value="InterPro"/>
</dbReference>
<dbReference type="InterPro" id="IPR036097">
    <property type="entry name" value="HisK_dim/P_sf"/>
</dbReference>
<keyword evidence="7 14" id="KW-0418">Kinase</keyword>
<evidence type="ECO:0000256" key="5">
    <source>
        <dbReference type="ARBA" id="ARBA00022679"/>
    </source>
</evidence>
<dbReference type="PRINTS" id="PR00344">
    <property type="entry name" value="BCTRLSENSOR"/>
</dbReference>
<keyword evidence="10 11" id="KW-0472">Membrane</keyword>
<dbReference type="EC" id="2.7.13.3" evidence="3"/>
<dbReference type="Gene3D" id="3.30.565.10">
    <property type="entry name" value="Histidine kinase-like ATPase, C-terminal domain"/>
    <property type="match status" value="1"/>
</dbReference>
<dbReference type="HOGENOM" id="CLU_000445_89_6_11"/>
<comment type="subcellular location">
    <subcellularLocation>
        <location evidence="2">Cell membrane</location>
    </subcellularLocation>
</comment>
<name>F5XIX2_MICPN</name>
<organism evidence="14 15">
    <name type="scientific">Microlunatus phosphovorus (strain ATCC 700054 / DSM 10555 / JCM 9379 / NBRC 101784 / NCIMB 13414 / VKM Ac-1990 / NM-1)</name>
    <dbReference type="NCBI Taxonomy" id="1032480"/>
    <lineage>
        <taxon>Bacteria</taxon>
        <taxon>Bacillati</taxon>
        <taxon>Actinomycetota</taxon>
        <taxon>Actinomycetes</taxon>
        <taxon>Propionibacteriales</taxon>
        <taxon>Propionibacteriaceae</taxon>
        <taxon>Microlunatus</taxon>
    </lineage>
</organism>
<evidence type="ECO:0000256" key="6">
    <source>
        <dbReference type="ARBA" id="ARBA00022692"/>
    </source>
</evidence>
<dbReference type="STRING" id="1032480.MLP_02840"/>
<dbReference type="Pfam" id="PF00672">
    <property type="entry name" value="HAMP"/>
    <property type="match status" value="1"/>
</dbReference>
<evidence type="ECO:0000256" key="3">
    <source>
        <dbReference type="ARBA" id="ARBA00012438"/>
    </source>
</evidence>
<dbReference type="PROSITE" id="PS50109">
    <property type="entry name" value="HIS_KIN"/>
    <property type="match status" value="1"/>
</dbReference>
<keyword evidence="5" id="KW-0808">Transferase</keyword>
<keyword evidence="9" id="KW-0902">Two-component regulatory system</keyword>
<dbReference type="InterPro" id="IPR003594">
    <property type="entry name" value="HATPase_dom"/>
</dbReference>
<dbReference type="Gene3D" id="1.10.287.130">
    <property type="match status" value="1"/>
</dbReference>
<keyword evidence="4" id="KW-0597">Phosphoprotein</keyword>
<evidence type="ECO:0000256" key="4">
    <source>
        <dbReference type="ARBA" id="ARBA00022553"/>
    </source>
</evidence>
<dbReference type="PANTHER" id="PTHR45436:SF5">
    <property type="entry name" value="SENSOR HISTIDINE KINASE TRCS"/>
    <property type="match status" value="1"/>
</dbReference>
<dbReference type="CDD" id="cd06225">
    <property type="entry name" value="HAMP"/>
    <property type="match status" value="1"/>
</dbReference>
<comment type="catalytic activity">
    <reaction evidence="1">
        <text>ATP + protein L-histidine = ADP + protein N-phospho-L-histidine.</text>
        <dbReference type="EC" id="2.7.13.3"/>
    </reaction>
</comment>
<dbReference type="Pfam" id="PF02518">
    <property type="entry name" value="HATPase_c"/>
    <property type="match status" value="1"/>
</dbReference>
<protein>
    <recommendedName>
        <fullName evidence="3">histidine kinase</fullName>
        <ecNumber evidence="3">2.7.13.3</ecNumber>
    </recommendedName>
</protein>
<dbReference type="InterPro" id="IPR050428">
    <property type="entry name" value="TCS_sensor_his_kinase"/>
</dbReference>
<keyword evidence="8 11" id="KW-1133">Transmembrane helix</keyword>
<evidence type="ECO:0000313" key="15">
    <source>
        <dbReference type="Proteomes" id="UP000007947"/>
    </source>
</evidence>
<accession>F5XIX2</accession>
<dbReference type="InterPro" id="IPR003660">
    <property type="entry name" value="HAMP_dom"/>
</dbReference>
<dbReference type="SMART" id="SM00304">
    <property type="entry name" value="HAMP"/>
    <property type="match status" value="1"/>
</dbReference>
<dbReference type="CDD" id="cd00082">
    <property type="entry name" value="HisKA"/>
    <property type="match status" value="1"/>
</dbReference>
<dbReference type="CDD" id="cd00075">
    <property type="entry name" value="HATPase"/>
    <property type="match status" value="1"/>
</dbReference>
<dbReference type="SMART" id="SM00388">
    <property type="entry name" value="HisKA"/>
    <property type="match status" value="1"/>
</dbReference>
<dbReference type="eggNOG" id="COG2205">
    <property type="taxonomic scope" value="Bacteria"/>
</dbReference>
<dbReference type="InterPro" id="IPR036890">
    <property type="entry name" value="HATPase_C_sf"/>
</dbReference>
<feature type="transmembrane region" description="Helical" evidence="11">
    <location>
        <begin position="30"/>
        <end position="53"/>
    </location>
</feature>